<proteinExistence type="inferred from homology"/>
<dbReference type="AlphaFoldDB" id="A0A5P1E848"/>
<dbReference type="Gramene" id="ONK57667">
    <property type="protein sequence ID" value="ONK57667"/>
    <property type="gene ID" value="A4U43_C09F2840"/>
</dbReference>
<keyword evidence="8" id="KW-1185">Reference proteome</keyword>
<keyword evidence="4 6" id="KW-0560">Oxidoreductase</keyword>
<dbReference type="Pfam" id="PF00743">
    <property type="entry name" value="FMO-like"/>
    <property type="match status" value="1"/>
</dbReference>
<evidence type="ECO:0000256" key="3">
    <source>
        <dbReference type="ARBA" id="ARBA00022827"/>
    </source>
</evidence>
<dbReference type="Proteomes" id="UP000243459">
    <property type="component" value="Chromosome 9"/>
</dbReference>
<evidence type="ECO:0000313" key="7">
    <source>
        <dbReference type="EMBL" id="ONK57667.1"/>
    </source>
</evidence>
<evidence type="ECO:0000313" key="8">
    <source>
        <dbReference type="Proteomes" id="UP000243459"/>
    </source>
</evidence>
<keyword evidence="6" id="KW-0503">Monooxygenase</keyword>
<keyword evidence="3 6" id="KW-0274">FAD</keyword>
<comment type="similarity">
    <text evidence="1 6">Belongs to the FMO family.</text>
</comment>
<evidence type="ECO:0000256" key="2">
    <source>
        <dbReference type="ARBA" id="ARBA00022630"/>
    </source>
</evidence>
<keyword evidence="2 6" id="KW-0285">Flavoprotein</keyword>
<dbReference type="SUPFAM" id="SSF51905">
    <property type="entry name" value="FAD/NAD(P)-binding domain"/>
    <property type="match status" value="2"/>
</dbReference>
<evidence type="ECO:0000256" key="1">
    <source>
        <dbReference type="ARBA" id="ARBA00009183"/>
    </source>
</evidence>
<accession>A0A5P1E848</accession>
<dbReference type="InterPro" id="IPR020946">
    <property type="entry name" value="Flavin_mOase-like"/>
</dbReference>
<sequence>MKKGVVIVGAGPAGLAIAACLNVLSIPNIHLEKEDCYAHLWKKKAYDRLSLHLAKEFCALPHMPHADSTPTYIPKNQFVEYLDEYVVRFNVNPIFNVSVECAMYDECSKSWSVKTRNLATGEENEYKAQFLVVATGENAQGIIPDIPGLKSFDGDVIHSSRYSNSGMEIAYDLTNFGAKTSISIRSPFHVMTKGFIRLGMTLVQYLPLKLVDKILIALNCIYYGNLSRYGILRPEIGPLALKALKGRSAVIDVGTVNKIKSGEIQVVKEPVMVNGNQVTFKDGETHHFDGIVFATGYRSTAKNWLKDDKGWLLNEDGLPREKFPNHWKGKNGLYCVGLSKRGLFGIAKDAEITAQDIAKTLSTERLNG</sequence>
<dbReference type="InterPro" id="IPR050982">
    <property type="entry name" value="Auxin_biosynth/cation_transpt"/>
</dbReference>
<dbReference type="GO" id="GO:0050660">
    <property type="term" value="F:flavin adenine dinucleotide binding"/>
    <property type="evidence" value="ECO:0007669"/>
    <property type="project" value="TreeGrafter"/>
</dbReference>
<reference evidence="8" key="1">
    <citation type="journal article" date="2017" name="Nat. Commun.">
        <title>The asparagus genome sheds light on the origin and evolution of a young Y chromosome.</title>
        <authorList>
            <person name="Harkess A."/>
            <person name="Zhou J."/>
            <person name="Xu C."/>
            <person name="Bowers J.E."/>
            <person name="Van der Hulst R."/>
            <person name="Ayyampalayam S."/>
            <person name="Mercati F."/>
            <person name="Riccardi P."/>
            <person name="McKain M.R."/>
            <person name="Kakrana A."/>
            <person name="Tang H."/>
            <person name="Ray J."/>
            <person name="Groenendijk J."/>
            <person name="Arikit S."/>
            <person name="Mathioni S.M."/>
            <person name="Nakano M."/>
            <person name="Shan H."/>
            <person name="Telgmann-Rauber A."/>
            <person name="Kanno A."/>
            <person name="Yue Z."/>
            <person name="Chen H."/>
            <person name="Li W."/>
            <person name="Chen Y."/>
            <person name="Xu X."/>
            <person name="Zhang Y."/>
            <person name="Luo S."/>
            <person name="Chen H."/>
            <person name="Gao J."/>
            <person name="Mao Z."/>
            <person name="Pires J.C."/>
            <person name="Luo M."/>
            <person name="Kudrna D."/>
            <person name="Wing R.A."/>
            <person name="Meyers B.C."/>
            <person name="Yi K."/>
            <person name="Kong H."/>
            <person name="Lavrijsen P."/>
            <person name="Sunseri F."/>
            <person name="Falavigna A."/>
            <person name="Ye Y."/>
            <person name="Leebens-Mack J.H."/>
            <person name="Chen G."/>
        </authorList>
    </citation>
    <scope>NUCLEOTIDE SEQUENCE [LARGE SCALE GENOMIC DNA]</scope>
    <source>
        <strain evidence="8">cv. DH0086</strain>
    </source>
</reference>
<dbReference type="OMA" id="EHFNICP"/>
<evidence type="ECO:0000256" key="6">
    <source>
        <dbReference type="RuleBase" id="RU361177"/>
    </source>
</evidence>
<protein>
    <recommendedName>
        <fullName evidence="6">Flavin-containing monooxygenase</fullName>
        <ecNumber evidence="6">1.-.-.-</ecNumber>
    </recommendedName>
</protein>
<dbReference type="GO" id="GO:0103075">
    <property type="term" value="F:indole-3-pyruvate monooxygenase activity"/>
    <property type="evidence" value="ECO:0007669"/>
    <property type="project" value="UniProtKB-EC"/>
</dbReference>
<dbReference type="PANTHER" id="PTHR43539:SF9">
    <property type="entry name" value="INDOLE-3-PYRUVATE MONOOXYGENASE YUCCA11-RELATED"/>
    <property type="match status" value="1"/>
</dbReference>
<dbReference type="EMBL" id="CM007389">
    <property type="protein sequence ID" value="ONK57667.1"/>
    <property type="molecule type" value="Genomic_DNA"/>
</dbReference>
<evidence type="ECO:0000256" key="4">
    <source>
        <dbReference type="ARBA" id="ARBA00023002"/>
    </source>
</evidence>
<comment type="catalytic activity">
    <reaction evidence="5">
        <text>indole-3-pyruvate + NADPH + O2 + H(+) = (indol-3-yl)acetate + CO2 + NADP(+) + H2O</text>
        <dbReference type="Rhea" id="RHEA:34331"/>
        <dbReference type="ChEBI" id="CHEBI:15377"/>
        <dbReference type="ChEBI" id="CHEBI:15378"/>
        <dbReference type="ChEBI" id="CHEBI:15379"/>
        <dbReference type="ChEBI" id="CHEBI:16526"/>
        <dbReference type="ChEBI" id="CHEBI:17640"/>
        <dbReference type="ChEBI" id="CHEBI:30854"/>
        <dbReference type="ChEBI" id="CHEBI:57783"/>
        <dbReference type="ChEBI" id="CHEBI:58349"/>
        <dbReference type="EC" id="1.14.13.168"/>
    </reaction>
</comment>
<dbReference type="InterPro" id="IPR036188">
    <property type="entry name" value="FAD/NAD-bd_sf"/>
</dbReference>
<gene>
    <name evidence="7" type="ORF">A4U43_C09F2840</name>
</gene>
<evidence type="ECO:0000256" key="5">
    <source>
        <dbReference type="ARBA" id="ARBA00047707"/>
    </source>
</evidence>
<dbReference type="PROSITE" id="PS51257">
    <property type="entry name" value="PROKAR_LIPOPROTEIN"/>
    <property type="match status" value="1"/>
</dbReference>
<dbReference type="Gene3D" id="3.50.50.60">
    <property type="entry name" value="FAD/NAD(P)-binding domain"/>
    <property type="match status" value="1"/>
</dbReference>
<dbReference type="OrthoDB" id="752677at2759"/>
<name>A0A5P1E848_ASPOF</name>
<dbReference type="EC" id="1.-.-.-" evidence="6"/>
<organism evidence="7 8">
    <name type="scientific">Asparagus officinalis</name>
    <name type="common">Garden asparagus</name>
    <dbReference type="NCBI Taxonomy" id="4686"/>
    <lineage>
        <taxon>Eukaryota</taxon>
        <taxon>Viridiplantae</taxon>
        <taxon>Streptophyta</taxon>
        <taxon>Embryophyta</taxon>
        <taxon>Tracheophyta</taxon>
        <taxon>Spermatophyta</taxon>
        <taxon>Magnoliopsida</taxon>
        <taxon>Liliopsida</taxon>
        <taxon>Asparagales</taxon>
        <taxon>Asparagaceae</taxon>
        <taxon>Asparagoideae</taxon>
        <taxon>Asparagus</taxon>
    </lineage>
</organism>
<dbReference type="PANTHER" id="PTHR43539">
    <property type="entry name" value="FLAVIN-BINDING MONOOXYGENASE-LIKE PROTEIN (AFU_ORTHOLOGUE AFUA_4G09220)"/>
    <property type="match status" value="1"/>
</dbReference>
<comment type="cofactor">
    <cofactor evidence="6">
        <name>FAD</name>
        <dbReference type="ChEBI" id="CHEBI:57692"/>
    </cofactor>
</comment>